<organism evidence="1">
    <name type="scientific">hydrothermal vent metagenome</name>
    <dbReference type="NCBI Taxonomy" id="652676"/>
    <lineage>
        <taxon>unclassified sequences</taxon>
        <taxon>metagenomes</taxon>
        <taxon>ecological metagenomes</taxon>
    </lineage>
</organism>
<evidence type="ECO:0000313" key="1">
    <source>
        <dbReference type="EMBL" id="CUS51922.1"/>
    </source>
</evidence>
<dbReference type="InterPro" id="IPR038561">
    <property type="entry name" value="SoxD_sf"/>
</dbReference>
<dbReference type="Pfam" id="PF04267">
    <property type="entry name" value="SoxD"/>
    <property type="match status" value="1"/>
</dbReference>
<dbReference type="EMBL" id="CZRL01000073">
    <property type="protein sequence ID" value="CUS51922.1"/>
    <property type="molecule type" value="Genomic_DNA"/>
</dbReference>
<accession>A0A160TT59</accession>
<dbReference type="InterPro" id="IPR006279">
    <property type="entry name" value="SoxD"/>
</dbReference>
<protein>
    <submittedName>
        <fullName evidence="1">Sarcosine oxidase delta subunit</fullName>
        <ecNumber evidence="1">1.5.3.1</ecNumber>
    </submittedName>
</protein>
<name>A0A160TT59_9ZZZZ</name>
<proteinExistence type="predicted"/>
<dbReference type="Gene3D" id="3.30.2270.10">
    <property type="entry name" value="Folate-binding superfamily"/>
    <property type="match status" value="1"/>
</dbReference>
<reference evidence="1" key="1">
    <citation type="submission" date="2015-10" db="EMBL/GenBank/DDBJ databases">
        <authorList>
            <person name="Gilbert D.G."/>
        </authorList>
    </citation>
    <scope>NUCLEOTIDE SEQUENCE</scope>
</reference>
<keyword evidence="1" id="KW-0560">Oxidoreductase</keyword>
<dbReference type="GO" id="GO:0046653">
    <property type="term" value="P:tetrahydrofolate metabolic process"/>
    <property type="evidence" value="ECO:0007669"/>
    <property type="project" value="InterPro"/>
</dbReference>
<dbReference type="AlphaFoldDB" id="A0A160TT59"/>
<gene>
    <name evidence="1" type="ORF">MGWOODY_XGa266</name>
</gene>
<sequence>MIRIKCPFCGERDHSEFSYGGDASVKYPPLDAPAEQWLEAVFQRENIDGVQFETWQHLQGCRMWIVVERDTTTHDIHSVRPAHEGIAQALASDEGGEV</sequence>
<dbReference type="GO" id="GO:0008115">
    <property type="term" value="F:sarcosine oxidase activity"/>
    <property type="evidence" value="ECO:0007669"/>
    <property type="project" value="UniProtKB-EC"/>
</dbReference>
<dbReference type="EC" id="1.5.3.1" evidence="1"/>